<name>A0A059E109_9PROT</name>
<evidence type="ECO:0000313" key="2">
    <source>
        <dbReference type="EMBL" id="KCZ60535.1"/>
    </source>
</evidence>
<accession>A0A059E109</accession>
<proteinExistence type="predicted"/>
<gene>
    <name evidence="2" type="ORF">HY36_06025</name>
</gene>
<reference evidence="2 3" key="1">
    <citation type="journal article" date="2014" name="Antonie Van Leeuwenhoek">
        <title>Hyphomonas beringensis sp. nov. and Hyphomonas chukchiensis sp. nov., isolated from surface seawater of the Bering Sea and Chukchi Sea.</title>
        <authorList>
            <person name="Li C."/>
            <person name="Lai Q."/>
            <person name="Li G."/>
            <person name="Dong C."/>
            <person name="Wang J."/>
            <person name="Liao Y."/>
            <person name="Shao Z."/>
        </authorList>
    </citation>
    <scope>NUCLEOTIDE SEQUENCE [LARGE SCALE GENOMIC DNA]</scope>
    <source>
        <strain evidence="2 3">22II1-22F38</strain>
    </source>
</reference>
<keyword evidence="1" id="KW-0472">Membrane</keyword>
<dbReference type="STRING" id="1280948.HY36_06025"/>
<keyword evidence="1" id="KW-1133">Transmembrane helix</keyword>
<dbReference type="AlphaFoldDB" id="A0A059E109"/>
<comment type="caution">
    <text evidence="2">The sequence shown here is derived from an EMBL/GenBank/DDBJ whole genome shotgun (WGS) entry which is preliminary data.</text>
</comment>
<feature type="transmembrane region" description="Helical" evidence="1">
    <location>
        <begin position="31"/>
        <end position="54"/>
    </location>
</feature>
<dbReference type="Proteomes" id="UP000024547">
    <property type="component" value="Unassembled WGS sequence"/>
</dbReference>
<organism evidence="2 3">
    <name type="scientific">Hyphomonas atlantica</name>
    <dbReference type="NCBI Taxonomy" id="1280948"/>
    <lineage>
        <taxon>Bacteria</taxon>
        <taxon>Pseudomonadati</taxon>
        <taxon>Pseudomonadota</taxon>
        <taxon>Alphaproteobacteria</taxon>
        <taxon>Hyphomonadales</taxon>
        <taxon>Hyphomonadaceae</taxon>
        <taxon>Hyphomonas</taxon>
    </lineage>
</organism>
<dbReference type="EMBL" id="AWFH01000023">
    <property type="protein sequence ID" value="KCZ60535.1"/>
    <property type="molecule type" value="Genomic_DNA"/>
</dbReference>
<keyword evidence="3" id="KW-1185">Reference proteome</keyword>
<protein>
    <submittedName>
        <fullName evidence="2">Uncharacterized protein</fullName>
    </submittedName>
</protein>
<evidence type="ECO:0000313" key="3">
    <source>
        <dbReference type="Proteomes" id="UP000024547"/>
    </source>
</evidence>
<keyword evidence="1" id="KW-0812">Transmembrane</keyword>
<evidence type="ECO:0000256" key="1">
    <source>
        <dbReference type="SAM" id="Phobius"/>
    </source>
</evidence>
<sequence>MHRACIDRACVALRDEIIFAVRAGIGVSATMATIMIIPVVVIMMSMVVMFMIGIGHIRPSGVWLQCHS</sequence>